<gene>
    <name evidence="1" type="ORF">GGR13_001034</name>
</gene>
<keyword evidence="2" id="KW-1185">Reference proteome</keyword>
<protein>
    <submittedName>
        <fullName evidence="1">Uncharacterized protein</fullName>
    </submittedName>
</protein>
<dbReference type="RefSeq" id="WP_183212446.1">
    <property type="nucleotide sequence ID" value="NZ_JACHOR010000002.1"/>
</dbReference>
<sequence length="91" mass="10277">MAHSDPEILLSRRLVVAGRQGHQTRECRMEIRFDPASQAAGIQPAVAAFRITPFDDWRSIYGEDLIQALELTIRMAQSEAHGWGADWPDED</sequence>
<accession>A0A7W9FDQ3</accession>
<organism evidence="1 2">
    <name type="scientific">Brevundimonas variabilis</name>
    <dbReference type="NCBI Taxonomy" id="74312"/>
    <lineage>
        <taxon>Bacteria</taxon>
        <taxon>Pseudomonadati</taxon>
        <taxon>Pseudomonadota</taxon>
        <taxon>Alphaproteobacteria</taxon>
        <taxon>Caulobacterales</taxon>
        <taxon>Caulobacteraceae</taxon>
        <taxon>Brevundimonas</taxon>
    </lineage>
</organism>
<name>A0A7W9FDQ3_9CAUL</name>
<evidence type="ECO:0000313" key="2">
    <source>
        <dbReference type="Proteomes" id="UP000545037"/>
    </source>
</evidence>
<dbReference type="EMBL" id="JACHOR010000002">
    <property type="protein sequence ID" value="MBB5745450.1"/>
    <property type="molecule type" value="Genomic_DNA"/>
</dbReference>
<dbReference type="Proteomes" id="UP000545037">
    <property type="component" value="Unassembled WGS sequence"/>
</dbReference>
<comment type="caution">
    <text evidence="1">The sequence shown here is derived from an EMBL/GenBank/DDBJ whole genome shotgun (WGS) entry which is preliminary data.</text>
</comment>
<dbReference type="AlphaFoldDB" id="A0A7W9FDQ3"/>
<proteinExistence type="predicted"/>
<reference evidence="1 2" key="1">
    <citation type="submission" date="2020-08" db="EMBL/GenBank/DDBJ databases">
        <title>Genomic Encyclopedia of Type Strains, Phase IV (KMG-IV): sequencing the most valuable type-strain genomes for metagenomic binning, comparative biology and taxonomic classification.</title>
        <authorList>
            <person name="Goeker M."/>
        </authorList>
    </citation>
    <scope>NUCLEOTIDE SEQUENCE [LARGE SCALE GENOMIC DNA]</scope>
    <source>
        <strain evidence="1 2">DSM 4737</strain>
    </source>
</reference>
<evidence type="ECO:0000313" key="1">
    <source>
        <dbReference type="EMBL" id="MBB5745450.1"/>
    </source>
</evidence>